<gene>
    <name evidence="1" type="ORF">HNR07_003433</name>
</gene>
<keyword evidence="2" id="KW-1185">Reference proteome</keyword>
<proteinExistence type="predicted"/>
<reference evidence="1 2" key="1">
    <citation type="submission" date="2020-08" db="EMBL/GenBank/DDBJ databases">
        <title>Sequencing the genomes of 1000 actinobacteria strains.</title>
        <authorList>
            <person name="Klenk H.-P."/>
        </authorList>
    </citation>
    <scope>NUCLEOTIDE SEQUENCE [LARGE SCALE GENOMIC DNA]</scope>
    <source>
        <strain evidence="1 2">DSM 44598</strain>
    </source>
</reference>
<dbReference type="Proteomes" id="UP000579647">
    <property type="component" value="Unassembled WGS sequence"/>
</dbReference>
<evidence type="ECO:0000313" key="2">
    <source>
        <dbReference type="Proteomes" id="UP000579647"/>
    </source>
</evidence>
<name>A0A840WKX5_9ACTN</name>
<comment type="caution">
    <text evidence="1">The sequence shown here is derived from an EMBL/GenBank/DDBJ whole genome shotgun (WGS) entry which is preliminary data.</text>
</comment>
<dbReference type="RefSeq" id="WP_184365790.1">
    <property type="nucleotide sequence ID" value="NZ_BAAAKM010000123.1"/>
</dbReference>
<dbReference type="EMBL" id="JACHDO010000001">
    <property type="protein sequence ID" value="MBB5492296.1"/>
    <property type="molecule type" value="Genomic_DNA"/>
</dbReference>
<protein>
    <submittedName>
        <fullName evidence="1">Uncharacterized protein</fullName>
    </submittedName>
</protein>
<evidence type="ECO:0000313" key="1">
    <source>
        <dbReference type="EMBL" id="MBB5492296.1"/>
    </source>
</evidence>
<sequence length="139" mass="15900">MSGLLFSMVPLAQAMPRPTPRAHAVMAAMESTLLDIGYTPHVRVGEWSIDARLYQDRHWEQGQPIGHHPQRAVALRLHQHRPDQLWWLVEYPARTPTEWQLPSSAQSLRRLAFLGDASRPVHAQDLGIVDHLTGRPKRR</sequence>
<accession>A0A840WKX5</accession>
<organism evidence="1 2">
    <name type="scientific">Nocardiopsis metallicus</name>
    <dbReference type="NCBI Taxonomy" id="179819"/>
    <lineage>
        <taxon>Bacteria</taxon>
        <taxon>Bacillati</taxon>
        <taxon>Actinomycetota</taxon>
        <taxon>Actinomycetes</taxon>
        <taxon>Streptosporangiales</taxon>
        <taxon>Nocardiopsidaceae</taxon>
        <taxon>Nocardiopsis</taxon>
    </lineage>
</organism>
<dbReference type="AlphaFoldDB" id="A0A840WKX5"/>